<gene>
    <name evidence="8" type="ORF">JR347_11000</name>
</gene>
<feature type="domain" description="PKD" evidence="7">
    <location>
        <begin position="1078"/>
        <end position="1144"/>
    </location>
</feature>
<dbReference type="GO" id="GO:0005886">
    <property type="term" value="C:plasma membrane"/>
    <property type="evidence" value="ECO:0007669"/>
    <property type="project" value="TreeGrafter"/>
</dbReference>
<keyword evidence="2" id="KW-0812">Transmembrane</keyword>
<dbReference type="InterPro" id="IPR026341">
    <property type="entry name" value="T9SS_type_B"/>
</dbReference>
<dbReference type="EMBL" id="CP070608">
    <property type="protein sequence ID" value="QSE96142.1"/>
    <property type="molecule type" value="Genomic_DNA"/>
</dbReference>
<keyword evidence="4" id="KW-1133">Transmembrane helix</keyword>
<feature type="signal peptide" evidence="6">
    <location>
        <begin position="1"/>
        <end position="22"/>
    </location>
</feature>
<evidence type="ECO:0000256" key="5">
    <source>
        <dbReference type="ARBA" id="ARBA00023136"/>
    </source>
</evidence>
<comment type="subcellular location">
    <subcellularLocation>
        <location evidence="1">Membrane</location>
        <topology evidence="1">Multi-pass membrane protein</topology>
    </subcellularLocation>
</comment>
<dbReference type="InterPro" id="IPR035986">
    <property type="entry name" value="PKD_dom_sf"/>
</dbReference>
<sequence>MSKQAIIFIIFFLIASVNDAMSQCNLLRSQIDVSFNTDQDCAPVTVTDFTVTYYFNAPQNPADIEIRFEWNDPGNQVSFINIGNGLIAGGGNTEFTASAPAFSYFINNDCAIRPTSFLYINGVLCPTSEELQLSPFWGTDEDGNGDVTIDPINYDVCYNNPIVNAVFTDNSEFNCRIQVEPDRPNQITRHTQFVYGTNHNPAATILNLTLEDGGTQGLTDGTGNIVTPVTRSGVTAAYFGPIVTVPTPALGPAAVTFPMNAPADAANLIGNTFEITLYNWNFCNPYNGNPLAPNYADAIATTAYLIIVDAPAPDFLTRRNDASGAITTTFCLDENIYFDNETPGLGGLGFTWEFFDDNTGATLLSTSTDINPTFSYTTPGQKLVRLTASDPTAQGSCDEVYELLLDISPSLVADIQLTDLSNNPITPEFCQDATNSLNFDVRFSDNSTGTATANTRWRWEFYDENNTLMLEVPAAGAFSSTQLGPFDRNFINPGVYRAVLTIRDNATSCESTDEEFVYVYPAPEPDFTATRVCEGELTNFTDNSTIAAINGEAIVSWEWDLDYDGVTFNKEATFDNQLNFDYLYPAAGTYNVALLVTSDQNSCAEMLVQTVNVDPLPVANFTPDVTEGCSILTVNFTNNSVGSQPDVISQYVWEIDDGSGFVTDATQDPSDPSFNAVFTRSFTNNTNSNITFDVRLRAITVNNCETVSGVQQITVFPAPLSGFNSINYSPFNDNCSPLDVDFQVDALTQSQMPSNYTWTISDNNGQVDQQSTGITPSFNYEFENNTQTIKDYFVTLESSIGGSCSGDSTITIRVNPVPVSTFEVDTLEVTCEIMRLYAEANQKGLADYAWQVSIEGTIVFASSGAQDNIEYTVNKTGMPLDVEIQLVATNFAGCSGPAEVQLITVEEEQNIAVGFDVSPLVQTLPDATIFLTNTTNVGPWEYLWSFGDGNTSTDPNLSEYTYTQAGTYSVSLTASFGECTVTEIKSITINPIPPIVDFDYNPASGCAPLQVTFTNLSQFALNDSYEWDFGDGTTSNAVNPVHTYFEPGLYSVSLTASNAFNQSSTEVKQDIIEVFETPIAQFNARPTIVFVPDNPVYTNNQSVGANNFFWDFGDGATSTEAEPIHYYQEEGFYDITLIASNSFGCADTLTREGIIEGQMNGRLLVPNAFTPNLNGPNGGDIGTSGVNDVFLPITQGVAEFEMLVFNRWGELLFKTRDKTIGWDGYYNGRLCPQDVYVYKLNLVFENGQKSTRTGDINLIR</sequence>
<dbReference type="GO" id="GO:0006816">
    <property type="term" value="P:calcium ion transport"/>
    <property type="evidence" value="ECO:0007669"/>
    <property type="project" value="TreeGrafter"/>
</dbReference>
<reference evidence="8" key="1">
    <citation type="submission" date="2021-02" db="EMBL/GenBank/DDBJ databases">
        <title>Fulvivirga sp. S481 isolated from sea water.</title>
        <authorList>
            <person name="Bae S.S."/>
            <person name="Baek K."/>
        </authorList>
    </citation>
    <scope>NUCLEOTIDE SEQUENCE</scope>
    <source>
        <strain evidence="8">S481</strain>
    </source>
</reference>
<accession>A0A974WFH2</accession>
<evidence type="ECO:0000256" key="3">
    <source>
        <dbReference type="ARBA" id="ARBA00022737"/>
    </source>
</evidence>
<dbReference type="RefSeq" id="WP_205720655.1">
    <property type="nucleotide sequence ID" value="NZ_CP070608.1"/>
</dbReference>
<name>A0A974WFH2_9BACT</name>
<keyword evidence="5" id="KW-0472">Membrane</keyword>
<evidence type="ECO:0000256" key="2">
    <source>
        <dbReference type="ARBA" id="ARBA00022692"/>
    </source>
</evidence>
<keyword evidence="3" id="KW-0677">Repeat</keyword>
<dbReference type="InterPro" id="IPR022409">
    <property type="entry name" value="PKD/Chitinase_dom"/>
</dbReference>
<keyword evidence="6" id="KW-0732">Signal</keyword>
<evidence type="ECO:0000259" key="7">
    <source>
        <dbReference type="PROSITE" id="PS50093"/>
    </source>
</evidence>
<proteinExistence type="predicted"/>
<dbReference type="Pfam" id="PF13585">
    <property type="entry name" value="CHU_C"/>
    <property type="match status" value="1"/>
</dbReference>
<dbReference type="Pfam" id="PF18911">
    <property type="entry name" value="PKD_4"/>
    <property type="match status" value="3"/>
</dbReference>
<dbReference type="AlphaFoldDB" id="A0A974WFH2"/>
<dbReference type="InterPro" id="IPR013783">
    <property type="entry name" value="Ig-like_fold"/>
</dbReference>
<evidence type="ECO:0000256" key="1">
    <source>
        <dbReference type="ARBA" id="ARBA00004141"/>
    </source>
</evidence>
<organism evidence="8 9">
    <name type="scientific">Fulvivirga lutea</name>
    <dbReference type="NCBI Taxonomy" id="2810512"/>
    <lineage>
        <taxon>Bacteria</taxon>
        <taxon>Pseudomonadati</taxon>
        <taxon>Bacteroidota</taxon>
        <taxon>Cytophagia</taxon>
        <taxon>Cytophagales</taxon>
        <taxon>Fulvivirgaceae</taxon>
        <taxon>Fulvivirga</taxon>
    </lineage>
</organism>
<dbReference type="GO" id="GO:0005261">
    <property type="term" value="F:monoatomic cation channel activity"/>
    <property type="evidence" value="ECO:0007669"/>
    <property type="project" value="TreeGrafter"/>
</dbReference>
<dbReference type="SUPFAM" id="SSF49299">
    <property type="entry name" value="PKD domain"/>
    <property type="match status" value="6"/>
</dbReference>
<dbReference type="CDD" id="cd00146">
    <property type="entry name" value="PKD"/>
    <property type="match status" value="3"/>
</dbReference>
<dbReference type="KEGG" id="fuv:JR347_11000"/>
<protein>
    <submittedName>
        <fullName evidence="8">PKD domain-containing protein</fullName>
    </submittedName>
</protein>
<feature type="domain" description="PKD" evidence="7">
    <location>
        <begin position="334"/>
        <end position="390"/>
    </location>
</feature>
<feature type="domain" description="PKD" evidence="7">
    <location>
        <begin position="928"/>
        <end position="975"/>
    </location>
</feature>
<keyword evidence="9" id="KW-1185">Reference proteome</keyword>
<dbReference type="PROSITE" id="PS50093">
    <property type="entry name" value="PKD"/>
    <property type="match status" value="4"/>
</dbReference>
<evidence type="ECO:0000313" key="8">
    <source>
        <dbReference type="EMBL" id="QSE96142.1"/>
    </source>
</evidence>
<dbReference type="SMART" id="SM00089">
    <property type="entry name" value="PKD"/>
    <property type="match status" value="5"/>
</dbReference>
<feature type="chain" id="PRO_5036856550" evidence="6">
    <location>
        <begin position="23"/>
        <end position="1260"/>
    </location>
</feature>
<evidence type="ECO:0000256" key="4">
    <source>
        <dbReference type="ARBA" id="ARBA00022989"/>
    </source>
</evidence>
<dbReference type="Gene3D" id="2.60.40.10">
    <property type="entry name" value="Immunoglobulins"/>
    <property type="match status" value="7"/>
</dbReference>
<feature type="domain" description="PKD" evidence="7">
    <location>
        <begin position="994"/>
        <end position="1065"/>
    </location>
</feature>
<dbReference type="InterPro" id="IPR000601">
    <property type="entry name" value="PKD_dom"/>
</dbReference>
<evidence type="ECO:0000256" key="6">
    <source>
        <dbReference type="SAM" id="SignalP"/>
    </source>
</evidence>
<dbReference type="PANTHER" id="PTHR46730:SF1">
    <property type="entry name" value="PLAT DOMAIN-CONTAINING PROTEIN"/>
    <property type="match status" value="1"/>
</dbReference>
<dbReference type="PANTHER" id="PTHR46730">
    <property type="entry name" value="POLYCYSTIN-1"/>
    <property type="match status" value="1"/>
</dbReference>
<dbReference type="Proteomes" id="UP000662783">
    <property type="component" value="Chromosome"/>
</dbReference>
<dbReference type="NCBIfam" id="TIGR04131">
    <property type="entry name" value="Bac_Flav_CTERM"/>
    <property type="match status" value="1"/>
</dbReference>
<evidence type="ECO:0000313" key="9">
    <source>
        <dbReference type="Proteomes" id="UP000662783"/>
    </source>
</evidence>